<dbReference type="InterPro" id="IPR002504">
    <property type="entry name" value="NADK"/>
</dbReference>
<dbReference type="GO" id="GO:0005737">
    <property type="term" value="C:cytoplasm"/>
    <property type="evidence" value="ECO:0007669"/>
    <property type="project" value="UniProtKB-SubCell"/>
</dbReference>
<comment type="function">
    <text evidence="6">Involved in the regulation of the intracellular balance of NAD and NADP, and is a key enzyme in the biosynthesis of NADP. Catalyzes specifically the phosphorylation on 2'-hydroxyl of the adenosine moiety of NAD to yield NADP.</text>
</comment>
<evidence type="ECO:0000256" key="6">
    <source>
        <dbReference type="HAMAP-Rule" id="MF_00361"/>
    </source>
</evidence>
<comment type="caution">
    <text evidence="6">Lacks conserved residue(s) required for the propagation of feature annotation.</text>
</comment>
<comment type="caution">
    <text evidence="7">The sequence shown here is derived from an EMBL/GenBank/DDBJ whole genome shotgun (WGS) entry which is preliminary data.</text>
</comment>
<keyword evidence="1 6" id="KW-0808">Transferase</keyword>
<dbReference type="InterPro" id="IPR017437">
    <property type="entry name" value="ATP-NAD_kinase_PpnK-typ_C"/>
</dbReference>
<organism evidence="7 8">
    <name type="scientific">SAR86 cluster bacterium</name>
    <dbReference type="NCBI Taxonomy" id="2030880"/>
    <lineage>
        <taxon>Bacteria</taxon>
        <taxon>Pseudomonadati</taxon>
        <taxon>Pseudomonadota</taxon>
        <taxon>Gammaproteobacteria</taxon>
        <taxon>SAR86 cluster</taxon>
    </lineage>
</organism>
<dbReference type="AlphaFoldDB" id="A0A368BZU2"/>
<comment type="subcellular location">
    <subcellularLocation>
        <location evidence="6">Cytoplasm</location>
    </subcellularLocation>
</comment>
<keyword evidence="6" id="KW-0547">Nucleotide-binding</keyword>
<evidence type="ECO:0000256" key="2">
    <source>
        <dbReference type="ARBA" id="ARBA00022777"/>
    </source>
</evidence>
<evidence type="ECO:0000256" key="3">
    <source>
        <dbReference type="ARBA" id="ARBA00022857"/>
    </source>
</evidence>
<feature type="binding site" evidence="6">
    <location>
        <begin position="178"/>
        <end position="183"/>
    </location>
    <ligand>
        <name>NAD(+)</name>
        <dbReference type="ChEBI" id="CHEBI:57540"/>
    </ligand>
</feature>
<protein>
    <recommendedName>
        <fullName evidence="6">NAD kinase</fullName>
        <ecNumber evidence="6">2.7.1.23</ecNumber>
    </recommendedName>
    <alternativeName>
        <fullName evidence="6">ATP-dependent NAD kinase</fullName>
    </alternativeName>
</protein>
<keyword evidence="6" id="KW-0963">Cytoplasm</keyword>
<dbReference type="GO" id="GO:0006741">
    <property type="term" value="P:NADP+ biosynthetic process"/>
    <property type="evidence" value="ECO:0007669"/>
    <property type="project" value="UniProtKB-UniRule"/>
</dbReference>
<dbReference type="EC" id="2.7.1.23" evidence="6"/>
<feature type="binding site" evidence="6">
    <location>
        <position position="238"/>
    </location>
    <ligand>
        <name>NAD(+)</name>
        <dbReference type="ChEBI" id="CHEBI:57540"/>
    </ligand>
</feature>
<dbReference type="InterPro" id="IPR017438">
    <property type="entry name" value="ATP-NAD_kinase_N"/>
</dbReference>
<comment type="catalytic activity">
    <reaction evidence="5 6">
        <text>NAD(+) + ATP = ADP + NADP(+) + H(+)</text>
        <dbReference type="Rhea" id="RHEA:18629"/>
        <dbReference type="ChEBI" id="CHEBI:15378"/>
        <dbReference type="ChEBI" id="CHEBI:30616"/>
        <dbReference type="ChEBI" id="CHEBI:57540"/>
        <dbReference type="ChEBI" id="CHEBI:58349"/>
        <dbReference type="ChEBI" id="CHEBI:456216"/>
        <dbReference type="EC" id="2.7.1.23"/>
    </reaction>
</comment>
<gene>
    <name evidence="6" type="primary">nadK</name>
    <name evidence="7" type="ORF">DBW96_00195</name>
</gene>
<reference evidence="7 8" key="1">
    <citation type="journal article" date="2018" name="Microbiome">
        <title>Fine metagenomic profile of the Mediterranean stratified and mixed water columns revealed by assembly and recruitment.</title>
        <authorList>
            <person name="Haro-Moreno J.M."/>
            <person name="Lopez-Perez M."/>
            <person name="De La Torre J.R."/>
            <person name="Picazo A."/>
            <person name="Camacho A."/>
            <person name="Rodriguez-Valera F."/>
        </authorList>
    </citation>
    <scope>NUCLEOTIDE SEQUENCE [LARGE SCALE GENOMIC DNA]</scope>
    <source>
        <strain evidence="7">MED-G82</strain>
    </source>
</reference>
<dbReference type="Gene3D" id="3.40.50.10330">
    <property type="entry name" value="Probable inorganic polyphosphate/atp-NAD kinase, domain 1"/>
    <property type="match status" value="1"/>
</dbReference>
<dbReference type="Proteomes" id="UP000253307">
    <property type="component" value="Unassembled WGS sequence"/>
</dbReference>
<dbReference type="GO" id="GO:0046872">
    <property type="term" value="F:metal ion binding"/>
    <property type="evidence" value="ECO:0007669"/>
    <property type="project" value="UniProtKB-UniRule"/>
</dbReference>
<sequence length="288" mass="32087">MFKKIGLIFKNSLSDNDKNSLKQLIPVLIKSDCTIYVEEEINFDGNFATEVLNDFPKTLDLLIVFGGDGTFLGSARKFLEFEIPMLGVNFGSVGFLTDISVEGFEETIKDILSGRHIIEERDLVRVSFSNQTYFGLNEVLIHSGSYAQLMRYKLKIGERVVYEQRSDGLIIATPTGSSAYALSAGGPIIDPELSVFNIIPMMSQSLSSRALVSPNKKDISVEIMDGPLEHGMICVDGQENIQVNFGDEILISKNEIKLKIVHPKNNNFYESCREKLGWSLDITNTKPS</sequence>
<dbReference type="Pfam" id="PF20143">
    <property type="entry name" value="NAD_kinase_C"/>
    <property type="match status" value="1"/>
</dbReference>
<keyword evidence="6" id="KW-0067">ATP-binding</keyword>
<feature type="active site" description="Proton acceptor" evidence="6">
    <location>
        <position position="68"/>
    </location>
</feature>
<dbReference type="HAMAP" id="MF_00361">
    <property type="entry name" value="NAD_kinase"/>
    <property type="match status" value="1"/>
</dbReference>
<dbReference type="GO" id="GO:0051287">
    <property type="term" value="F:NAD binding"/>
    <property type="evidence" value="ECO:0007669"/>
    <property type="project" value="UniProtKB-ARBA"/>
</dbReference>
<name>A0A368BZU2_9GAMM</name>
<evidence type="ECO:0000256" key="1">
    <source>
        <dbReference type="ARBA" id="ARBA00022679"/>
    </source>
</evidence>
<dbReference type="PANTHER" id="PTHR20275">
    <property type="entry name" value="NAD KINASE"/>
    <property type="match status" value="1"/>
</dbReference>
<evidence type="ECO:0000313" key="7">
    <source>
        <dbReference type="EMBL" id="RCL42860.1"/>
    </source>
</evidence>
<keyword evidence="4 6" id="KW-0520">NAD</keyword>
<dbReference type="PANTHER" id="PTHR20275:SF0">
    <property type="entry name" value="NAD KINASE"/>
    <property type="match status" value="1"/>
</dbReference>
<keyword evidence="3 6" id="KW-0521">NADP</keyword>
<comment type="cofactor">
    <cofactor evidence="6">
        <name>a divalent metal cation</name>
        <dbReference type="ChEBI" id="CHEBI:60240"/>
    </cofactor>
</comment>
<feature type="binding site" evidence="6">
    <location>
        <position position="167"/>
    </location>
    <ligand>
        <name>NAD(+)</name>
        <dbReference type="ChEBI" id="CHEBI:57540"/>
    </ligand>
</feature>
<dbReference type="Gene3D" id="2.60.200.30">
    <property type="entry name" value="Probable inorganic polyphosphate/atp-NAD kinase, domain 2"/>
    <property type="match status" value="1"/>
</dbReference>
<evidence type="ECO:0000256" key="5">
    <source>
        <dbReference type="ARBA" id="ARBA00047925"/>
    </source>
</evidence>
<dbReference type="InterPro" id="IPR016064">
    <property type="entry name" value="NAD/diacylglycerol_kinase_sf"/>
</dbReference>
<dbReference type="GO" id="GO:0005524">
    <property type="term" value="F:ATP binding"/>
    <property type="evidence" value="ECO:0007669"/>
    <property type="project" value="UniProtKB-KW"/>
</dbReference>
<proteinExistence type="inferred from homology"/>
<evidence type="ECO:0000313" key="8">
    <source>
        <dbReference type="Proteomes" id="UP000253307"/>
    </source>
</evidence>
<comment type="similarity">
    <text evidence="6">Belongs to the NAD kinase family.</text>
</comment>
<dbReference type="Pfam" id="PF01513">
    <property type="entry name" value="NAD_kinase"/>
    <property type="match status" value="1"/>
</dbReference>
<dbReference type="EMBL" id="QOPE01000001">
    <property type="protein sequence ID" value="RCL42860.1"/>
    <property type="molecule type" value="Genomic_DNA"/>
</dbReference>
<dbReference type="GO" id="GO:0003951">
    <property type="term" value="F:NAD+ kinase activity"/>
    <property type="evidence" value="ECO:0007669"/>
    <property type="project" value="UniProtKB-UniRule"/>
</dbReference>
<dbReference type="SUPFAM" id="SSF111331">
    <property type="entry name" value="NAD kinase/diacylglycerol kinase-like"/>
    <property type="match status" value="1"/>
</dbReference>
<feature type="binding site" evidence="6">
    <location>
        <begin position="137"/>
        <end position="138"/>
    </location>
    <ligand>
        <name>NAD(+)</name>
        <dbReference type="ChEBI" id="CHEBI:57540"/>
    </ligand>
</feature>
<feature type="binding site" evidence="6">
    <location>
        <position position="165"/>
    </location>
    <ligand>
        <name>NAD(+)</name>
        <dbReference type="ChEBI" id="CHEBI:57540"/>
    </ligand>
</feature>
<evidence type="ECO:0000256" key="4">
    <source>
        <dbReference type="ARBA" id="ARBA00023027"/>
    </source>
</evidence>
<feature type="binding site" evidence="6">
    <location>
        <begin position="68"/>
        <end position="69"/>
    </location>
    <ligand>
        <name>NAD(+)</name>
        <dbReference type="ChEBI" id="CHEBI:57540"/>
    </ligand>
</feature>
<accession>A0A368BZU2</accession>
<keyword evidence="2 6" id="KW-0418">Kinase</keyword>
<dbReference type="GO" id="GO:0019674">
    <property type="term" value="P:NAD+ metabolic process"/>
    <property type="evidence" value="ECO:0007669"/>
    <property type="project" value="InterPro"/>
</dbReference>